<sequence>MLEKGVQQFAEVVHADEEVGAPRQRQQDEVERLDCQLAAGTVGALARQPELAERPGREGAQEQEVADQLEEAEVVDGARLSAEETDETAEAEEGHDVEQEPEAAQAAQHMVQRLHEATVGSIEGRRR</sequence>
<name>A0A3S5CRG3_9PLAT</name>
<protein>
    <submittedName>
        <fullName evidence="2">Uncharacterized protein</fullName>
    </submittedName>
</protein>
<feature type="compositionally biased region" description="Basic and acidic residues" evidence="1">
    <location>
        <begin position="50"/>
        <end position="60"/>
    </location>
</feature>
<accession>A0A3S5CRG3</accession>
<dbReference type="AlphaFoldDB" id="A0A3S5CRG3"/>
<feature type="region of interest" description="Disordered" evidence="1">
    <location>
        <begin position="46"/>
        <end position="127"/>
    </location>
</feature>
<comment type="caution">
    <text evidence="2">The sequence shown here is derived from an EMBL/GenBank/DDBJ whole genome shotgun (WGS) entry which is preliminary data.</text>
</comment>
<dbReference type="EMBL" id="CAAALY010272748">
    <property type="protein sequence ID" value="VEL42128.1"/>
    <property type="molecule type" value="Genomic_DNA"/>
</dbReference>
<evidence type="ECO:0000313" key="2">
    <source>
        <dbReference type="EMBL" id="VEL42128.1"/>
    </source>
</evidence>
<proteinExistence type="predicted"/>
<keyword evidence="3" id="KW-1185">Reference proteome</keyword>
<feature type="compositionally biased region" description="Acidic residues" evidence="1">
    <location>
        <begin position="64"/>
        <end position="74"/>
    </location>
</feature>
<evidence type="ECO:0000313" key="3">
    <source>
        <dbReference type="Proteomes" id="UP000784294"/>
    </source>
</evidence>
<evidence type="ECO:0000256" key="1">
    <source>
        <dbReference type="SAM" id="MobiDB-lite"/>
    </source>
</evidence>
<organism evidence="2 3">
    <name type="scientific">Protopolystoma xenopodis</name>
    <dbReference type="NCBI Taxonomy" id="117903"/>
    <lineage>
        <taxon>Eukaryota</taxon>
        <taxon>Metazoa</taxon>
        <taxon>Spiralia</taxon>
        <taxon>Lophotrochozoa</taxon>
        <taxon>Platyhelminthes</taxon>
        <taxon>Monogenea</taxon>
        <taxon>Polyopisthocotylea</taxon>
        <taxon>Polystomatidea</taxon>
        <taxon>Polystomatidae</taxon>
        <taxon>Protopolystoma</taxon>
    </lineage>
</organism>
<reference evidence="2" key="1">
    <citation type="submission" date="2018-11" db="EMBL/GenBank/DDBJ databases">
        <authorList>
            <consortium name="Pathogen Informatics"/>
        </authorList>
    </citation>
    <scope>NUCLEOTIDE SEQUENCE</scope>
</reference>
<gene>
    <name evidence="2" type="ORF">PXEA_LOCUS35568</name>
</gene>
<dbReference type="Proteomes" id="UP000784294">
    <property type="component" value="Unassembled WGS sequence"/>
</dbReference>